<protein>
    <submittedName>
        <fullName evidence="1">Uncharacterized protein</fullName>
    </submittedName>
</protein>
<keyword evidence="2" id="KW-1185">Reference proteome</keyword>
<dbReference type="InParanoid" id="A0A165CJF7"/>
<organism evidence="1 2">
    <name type="scientific">Exidia glandulosa HHB12029</name>
    <dbReference type="NCBI Taxonomy" id="1314781"/>
    <lineage>
        <taxon>Eukaryota</taxon>
        <taxon>Fungi</taxon>
        <taxon>Dikarya</taxon>
        <taxon>Basidiomycota</taxon>
        <taxon>Agaricomycotina</taxon>
        <taxon>Agaricomycetes</taxon>
        <taxon>Auriculariales</taxon>
        <taxon>Exidiaceae</taxon>
        <taxon>Exidia</taxon>
    </lineage>
</organism>
<dbReference type="Proteomes" id="UP000077266">
    <property type="component" value="Unassembled WGS sequence"/>
</dbReference>
<proteinExistence type="predicted"/>
<accession>A0A165CJF7</accession>
<name>A0A165CJF7_EXIGL</name>
<evidence type="ECO:0000313" key="1">
    <source>
        <dbReference type="EMBL" id="KZV82575.1"/>
    </source>
</evidence>
<dbReference type="EMBL" id="KV426315">
    <property type="protein sequence ID" value="KZV82575.1"/>
    <property type="molecule type" value="Genomic_DNA"/>
</dbReference>
<sequence length="60" mass="6833">CACVCEWALVAAPKILLKARNGAYRLRRESGTVAVARLLERGRHGDRRRMCWNVPQTQQP</sequence>
<evidence type="ECO:0000313" key="2">
    <source>
        <dbReference type="Proteomes" id="UP000077266"/>
    </source>
</evidence>
<dbReference type="AlphaFoldDB" id="A0A165CJF7"/>
<gene>
    <name evidence="1" type="ORF">EXIGLDRAFT_729526</name>
</gene>
<reference evidence="1 2" key="1">
    <citation type="journal article" date="2016" name="Mol. Biol. Evol.">
        <title>Comparative Genomics of Early-Diverging Mushroom-Forming Fungi Provides Insights into the Origins of Lignocellulose Decay Capabilities.</title>
        <authorList>
            <person name="Nagy L.G."/>
            <person name="Riley R."/>
            <person name="Tritt A."/>
            <person name="Adam C."/>
            <person name="Daum C."/>
            <person name="Floudas D."/>
            <person name="Sun H."/>
            <person name="Yadav J.S."/>
            <person name="Pangilinan J."/>
            <person name="Larsson K.H."/>
            <person name="Matsuura K."/>
            <person name="Barry K."/>
            <person name="Labutti K."/>
            <person name="Kuo R."/>
            <person name="Ohm R.A."/>
            <person name="Bhattacharya S.S."/>
            <person name="Shirouzu T."/>
            <person name="Yoshinaga Y."/>
            <person name="Martin F.M."/>
            <person name="Grigoriev I.V."/>
            <person name="Hibbett D.S."/>
        </authorList>
    </citation>
    <scope>NUCLEOTIDE SEQUENCE [LARGE SCALE GENOMIC DNA]</scope>
    <source>
        <strain evidence="1 2">HHB12029</strain>
    </source>
</reference>
<feature type="non-terminal residue" evidence="1">
    <location>
        <position position="1"/>
    </location>
</feature>